<feature type="domain" description="PTS EIIA type-2" evidence="11">
    <location>
        <begin position="3"/>
        <end position="145"/>
    </location>
</feature>
<gene>
    <name evidence="12" type="ORF">EDD63_12628</name>
</gene>
<evidence type="ECO:0000256" key="2">
    <source>
        <dbReference type="ARBA" id="ARBA00022448"/>
    </source>
</evidence>
<comment type="function">
    <text evidence="8">The phosphoenolpyruvate-dependent sugar phosphotransferase system (sugar PTS), a major carbohydrate active transport system, catalyzes the phosphorylation of incoming sugar substrates concomitantly with their translocation across the cell membrane. The enzyme II UlaABC PTS system is involved in ascorbate transport.</text>
</comment>
<proteinExistence type="predicted"/>
<comment type="caution">
    <text evidence="12">The sequence shown here is derived from an EMBL/GenBank/DDBJ whole genome shotgun (WGS) entry which is preliminary data.</text>
</comment>
<reference evidence="12 13" key="1">
    <citation type="submission" date="2019-03" db="EMBL/GenBank/DDBJ databases">
        <title>Genomic Encyclopedia of Type Strains, Phase IV (KMG-IV): sequencing the most valuable type-strain genomes for metagenomic binning, comparative biology and taxonomic classification.</title>
        <authorList>
            <person name="Goeker M."/>
        </authorList>
    </citation>
    <scope>NUCLEOTIDE SEQUENCE [LARGE SCALE GENOMIC DNA]</scope>
    <source>
        <strain evidence="12 13">DSM 28867</strain>
    </source>
</reference>
<dbReference type="GO" id="GO:0016301">
    <property type="term" value="F:kinase activity"/>
    <property type="evidence" value="ECO:0007669"/>
    <property type="project" value="UniProtKB-KW"/>
</dbReference>
<evidence type="ECO:0000256" key="7">
    <source>
        <dbReference type="ARBA" id="ARBA00022777"/>
    </source>
</evidence>
<keyword evidence="5" id="KW-0808">Transferase</keyword>
<dbReference type="PANTHER" id="PTHR36203:SF1">
    <property type="entry name" value="ASCORBATE-SPECIFIC PTS SYSTEM EIIA COMPONENT"/>
    <property type="match status" value="1"/>
</dbReference>
<evidence type="ECO:0000256" key="10">
    <source>
        <dbReference type="ARBA" id="ARBA00042072"/>
    </source>
</evidence>
<comment type="subcellular location">
    <subcellularLocation>
        <location evidence="1">Cytoplasm</location>
    </subcellularLocation>
</comment>
<keyword evidence="13" id="KW-1185">Reference proteome</keyword>
<dbReference type="RefSeq" id="WP_166667584.1">
    <property type="nucleotide sequence ID" value="NZ_SODD01000026.1"/>
</dbReference>
<evidence type="ECO:0000256" key="6">
    <source>
        <dbReference type="ARBA" id="ARBA00022683"/>
    </source>
</evidence>
<evidence type="ECO:0000313" key="13">
    <source>
        <dbReference type="Proteomes" id="UP000294743"/>
    </source>
</evidence>
<keyword evidence="2" id="KW-0813">Transport</keyword>
<keyword evidence="4" id="KW-0597">Phosphoprotein</keyword>
<dbReference type="PROSITE" id="PS51094">
    <property type="entry name" value="PTS_EIIA_TYPE_2"/>
    <property type="match status" value="1"/>
</dbReference>
<dbReference type="InterPro" id="IPR051351">
    <property type="entry name" value="Ascorbate-PTS_EIIA_comp"/>
</dbReference>
<evidence type="ECO:0000256" key="1">
    <source>
        <dbReference type="ARBA" id="ARBA00004496"/>
    </source>
</evidence>
<evidence type="ECO:0000256" key="3">
    <source>
        <dbReference type="ARBA" id="ARBA00022490"/>
    </source>
</evidence>
<protein>
    <recommendedName>
        <fullName evidence="9">Ascorbate-specific PTS system EIIA component</fullName>
    </recommendedName>
    <alternativeName>
        <fullName evidence="10">Ascorbate-specific phosphotransferase enzyme IIA component</fullName>
    </alternativeName>
</protein>
<organism evidence="12 13">
    <name type="scientific">Breznakia blatticola</name>
    <dbReference type="NCBI Taxonomy" id="1754012"/>
    <lineage>
        <taxon>Bacteria</taxon>
        <taxon>Bacillati</taxon>
        <taxon>Bacillota</taxon>
        <taxon>Erysipelotrichia</taxon>
        <taxon>Erysipelotrichales</taxon>
        <taxon>Erysipelotrichaceae</taxon>
        <taxon>Breznakia</taxon>
    </lineage>
</organism>
<evidence type="ECO:0000256" key="4">
    <source>
        <dbReference type="ARBA" id="ARBA00022553"/>
    </source>
</evidence>
<dbReference type="InterPro" id="IPR002178">
    <property type="entry name" value="PTS_EIIA_type-2_dom"/>
</dbReference>
<dbReference type="InterPro" id="IPR016152">
    <property type="entry name" value="PTrfase/Anion_transptr"/>
</dbReference>
<evidence type="ECO:0000256" key="9">
    <source>
        <dbReference type="ARBA" id="ARBA00041175"/>
    </source>
</evidence>
<dbReference type="GO" id="GO:0009401">
    <property type="term" value="P:phosphoenolpyruvate-dependent sugar phosphotransferase system"/>
    <property type="evidence" value="ECO:0007669"/>
    <property type="project" value="UniProtKB-KW"/>
</dbReference>
<sequence>MNEIIRMNHILINQKANTWEEAIRLTGHPLVKSHAIDMEYVDNMVTSVKELGPYIVIMPHFALAHAAPGISVHQSEMSIATFPEGVCFDCDNDPVKVLICMACIDKTSHIDRLQKIANILMDETIIQRMCDCTSEQELYDIINTDGK</sequence>
<dbReference type="Gene3D" id="3.40.930.10">
    <property type="entry name" value="Mannitol-specific EII, Chain A"/>
    <property type="match status" value="1"/>
</dbReference>
<name>A0A4V3G6R2_9FIRM</name>
<dbReference type="Pfam" id="PF00359">
    <property type="entry name" value="PTS_EIIA_2"/>
    <property type="match status" value="1"/>
</dbReference>
<dbReference type="SUPFAM" id="SSF55804">
    <property type="entry name" value="Phoshotransferase/anion transport protein"/>
    <property type="match status" value="1"/>
</dbReference>
<dbReference type="Proteomes" id="UP000294743">
    <property type="component" value="Unassembled WGS sequence"/>
</dbReference>
<dbReference type="GO" id="GO:0005737">
    <property type="term" value="C:cytoplasm"/>
    <property type="evidence" value="ECO:0007669"/>
    <property type="project" value="UniProtKB-SubCell"/>
</dbReference>
<keyword evidence="6" id="KW-0598">Phosphotransferase system</keyword>
<evidence type="ECO:0000259" key="11">
    <source>
        <dbReference type="PROSITE" id="PS51094"/>
    </source>
</evidence>
<dbReference type="EMBL" id="SODD01000026">
    <property type="protein sequence ID" value="TDW16264.1"/>
    <property type="molecule type" value="Genomic_DNA"/>
</dbReference>
<keyword evidence="3" id="KW-0963">Cytoplasm</keyword>
<keyword evidence="7" id="KW-0418">Kinase</keyword>
<accession>A0A4V3G6R2</accession>
<dbReference type="AlphaFoldDB" id="A0A4V3G6R2"/>
<evidence type="ECO:0000313" key="12">
    <source>
        <dbReference type="EMBL" id="TDW16264.1"/>
    </source>
</evidence>
<dbReference type="PANTHER" id="PTHR36203">
    <property type="entry name" value="ASCORBATE-SPECIFIC PTS SYSTEM EIIA COMPONENT"/>
    <property type="match status" value="1"/>
</dbReference>
<evidence type="ECO:0000256" key="5">
    <source>
        <dbReference type="ARBA" id="ARBA00022679"/>
    </source>
</evidence>
<dbReference type="CDD" id="cd00211">
    <property type="entry name" value="PTS_IIA_fru"/>
    <property type="match status" value="1"/>
</dbReference>
<evidence type="ECO:0000256" key="8">
    <source>
        <dbReference type="ARBA" id="ARBA00037387"/>
    </source>
</evidence>